<dbReference type="InterPro" id="IPR040976">
    <property type="entry name" value="Pkinase_fungal"/>
</dbReference>
<dbReference type="InterPro" id="IPR011009">
    <property type="entry name" value="Kinase-like_dom_sf"/>
</dbReference>
<protein>
    <recommendedName>
        <fullName evidence="6">EKC/KEOPS complex subunit BUD32</fullName>
        <ecNumber evidence="4">2.7.11.1</ecNumber>
    </recommendedName>
    <alternativeName>
        <fullName evidence="8 9">Atypical Serine/threonine protein kinase BUD32</fullName>
    </alternativeName>
    <alternativeName>
        <fullName evidence="5">EKC/KEOPS complex subunit bud32</fullName>
    </alternativeName>
</protein>
<dbReference type="VEuPathDB" id="FungiDB:CPAG_04047"/>
<evidence type="ECO:0000256" key="11">
    <source>
        <dbReference type="ARBA" id="ARBA00048679"/>
    </source>
</evidence>
<evidence type="ECO:0000259" key="13">
    <source>
        <dbReference type="PROSITE" id="PS50011"/>
    </source>
</evidence>
<keyword evidence="7" id="KW-0158">Chromosome</keyword>
<name>A0A0J6FFR4_COCPO</name>
<dbReference type="GO" id="GO:0004674">
    <property type="term" value="F:protein serine/threonine kinase activity"/>
    <property type="evidence" value="ECO:0007669"/>
    <property type="project" value="UniProtKB-EC"/>
</dbReference>
<comment type="subcellular location">
    <subcellularLocation>
        <location evidence="2">Chromosome</location>
        <location evidence="2">Telomere</location>
    </subcellularLocation>
</comment>
<evidence type="ECO:0000256" key="4">
    <source>
        <dbReference type="ARBA" id="ARBA00012513"/>
    </source>
</evidence>
<dbReference type="OrthoDB" id="5584477at2759"/>
<dbReference type="EMBL" id="DS268110">
    <property type="protein sequence ID" value="KMM67714.1"/>
    <property type="molecule type" value="Genomic_DNA"/>
</dbReference>
<evidence type="ECO:0000256" key="3">
    <source>
        <dbReference type="ARBA" id="ARBA00011534"/>
    </source>
</evidence>
<evidence type="ECO:0000256" key="5">
    <source>
        <dbReference type="ARBA" id="ARBA00013948"/>
    </source>
</evidence>
<dbReference type="PANTHER" id="PTHR38248">
    <property type="entry name" value="FUNK1 6"/>
    <property type="match status" value="1"/>
</dbReference>
<evidence type="ECO:0000256" key="8">
    <source>
        <dbReference type="ARBA" id="ARBA00030980"/>
    </source>
</evidence>
<dbReference type="Pfam" id="PF17667">
    <property type="entry name" value="Pkinase_fungal"/>
    <property type="match status" value="1"/>
</dbReference>
<evidence type="ECO:0000256" key="6">
    <source>
        <dbReference type="ARBA" id="ARBA00019973"/>
    </source>
</evidence>
<organism evidence="14 15">
    <name type="scientific">Coccidioides posadasii RMSCC 3488</name>
    <dbReference type="NCBI Taxonomy" id="454284"/>
    <lineage>
        <taxon>Eukaryota</taxon>
        <taxon>Fungi</taxon>
        <taxon>Dikarya</taxon>
        <taxon>Ascomycota</taxon>
        <taxon>Pezizomycotina</taxon>
        <taxon>Eurotiomycetes</taxon>
        <taxon>Eurotiomycetidae</taxon>
        <taxon>Onygenales</taxon>
        <taxon>Onygenaceae</taxon>
        <taxon>Coccidioides</taxon>
    </lineage>
</organism>
<dbReference type="SUPFAM" id="SSF56112">
    <property type="entry name" value="Protein kinase-like (PK-like)"/>
    <property type="match status" value="1"/>
</dbReference>
<dbReference type="InterPro" id="IPR008266">
    <property type="entry name" value="Tyr_kinase_AS"/>
</dbReference>
<comment type="function">
    <text evidence="1">Component of the EKC/KEOPS complex that is required for the formation of a threonylcarbamoyl group on adenosine at position 37 (t(6)A37) in tRNAs that read codons beginning with adenine. The complex is probably involved in the transfer of the threonylcarbamoyl moiety of threonylcarbamoyl-AMP (TC-AMP) to the N6 group of A37. BUD32 has ATPase activity in the context of the EKC/KEOPS complex and likely plays a supporting role to the catalytic subunit KAE1. The EKC/KEOPS complex also promotes both telomere uncapping and telomere elongation. The complex is required for efficient recruitment of transcriptional coactivators.</text>
</comment>
<reference evidence="14 15" key="1">
    <citation type="submission" date="2007-06" db="EMBL/GenBank/DDBJ databases">
        <title>The Genome Sequence of Coccidioides posadasii RMSCC_3488.</title>
        <authorList>
            <consortium name="Coccidioides Genome Resources Consortium"/>
            <consortium name="The Broad Institute Genome Sequencing Platform"/>
            <person name="Henn M.R."/>
            <person name="Sykes S."/>
            <person name="Young S."/>
            <person name="Jaffe D."/>
            <person name="Berlin A."/>
            <person name="Alvarez P."/>
            <person name="Butler J."/>
            <person name="Gnerre S."/>
            <person name="Grabherr M."/>
            <person name="Mauceli E."/>
            <person name="Brockman W."/>
            <person name="Kodira C."/>
            <person name="Alvarado L."/>
            <person name="Zeng Q."/>
            <person name="Crawford M."/>
            <person name="Antoine C."/>
            <person name="Devon K."/>
            <person name="Galgiani J."/>
            <person name="Orsborn K."/>
            <person name="Lewis M.L."/>
            <person name="Nusbaum C."/>
            <person name="Galagan J."/>
            <person name="Birren B."/>
        </authorList>
    </citation>
    <scope>NUCLEOTIDE SEQUENCE [LARGE SCALE GENOMIC DNA]</scope>
    <source>
        <strain evidence="14 15">RMSCC 3488</strain>
    </source>
</reference>
<feature type="compositionally biased region" description="Polar residues" evidence="12">
    <location>
        <begin position="121"/>
        <end position="131"/>
    </location>
</feature>
<evidence type="ECO:0000313" key="15">
    <source>
        <dbReference type="Proteomes" id="UP000054567"/>
    </source>
</evidence>
<feature type="region of interest" description="Disordered" evidence="12">
    <location>
        <begin position="100"/>
        <end position="137"/>
    </location>
</feature>
<dbReference type="InterPro" id="IPR000719">
    <property type="entry name" value="Prot_kinase_dom"/>
</dbReference>
<accession>A0A0J6FFR4</accession>
<feature type="domain" description="Protein kinase" evidence="13">
    <location>
        <begin position="441"/>
        <end position="796"/>
    </location>
</feature>
<gene>
    <name evidence="14" type="ORF">CPAG_04047</name>
</gene>
<evidence type="ECO:0000256" key="9">
    <source>
        <dbReference type="ARBA" id="ARBA00033194"/>
    </source>
</evidence>
<dbReference type="PANTHER" id="PTHR38248:SF2">
    <property type="entry name" value="FUNK1 11"/>
    <property type="match status" value="1"/>
</dbReference>
<dbReference type="AlphaFoldDB" id="A0A0J6FFR4"/>
<comment type="catalytic activity">
    <reaction evidence="11">
        <text>L-seryl-[protein] + ATP = O-phospho-L-seryl-[protein] + ADP + H(+)</text>
        <dbReference type="Rhea" id="RHEA:17989"/>
        <dbReference type="Rhea" id="RHEA-COMP:9863"/>
        <dbReference type="Rhea" id="RHEA-COMP:11604"/>
        <dbReference type="ChEBI" id="CHEBI:15378"/>
        <dbReference type="ChEBI" id="CHEBI:29999"/>
        <dbReference type="ChEBI" id="CHEBI:30616"/>
        <dbReference type="ChEBI" id="CHEBI:83421"/>
        <dbReference type="ChEBI" id="CHEBI:456216"/>
        <dbReference type="EC" id="2.7.11.1"/>
    </reaction>
</comment>
<evidence type="ECO:0000256" key="2">
    <source>
        <dbReference type="ARBA" id="ARBA00004574"/>
    </source>
</evidence>
<evidence type="ECO:0000256" key="1">
    <source>
        <dbReference type="ARBA" id="ARBA00003747"/>
    </source>
</evidence>
<dbReference type="PROSITE" id="PS00109">
    <property type="entry name" value="PROTEIN_KINASE_TYR"/>
    <property type="match status" value="1"/>
</dbReference>
<evidence type="ECO:0000256" key="7">
    <source>
        <dbReference type="ARBA" id="ARBA00022895"/>
    </source>
</evidence>
<comment type="catalytic activity">
    <reaction evidence="10">
        <text>L-threonyl-[protein] + ATP = O-phospho-L-threonyl-[protein] + ADP + H(+)</text>
        <dbReference type="Rhea" id="RHEA:46608"/>
        <dbReference type="Rhea" id="RHEA-COMP:11060"/>
        <dbReference type="Rhea" id="RHEA-COMP:11605"/>
        <dbReference type="ChEBI" id="CHEBI:15378"/>
        <dbReference type="ChEBI" id="CHEBI:30013"/>
        <dbReference type="ChEBI" id="CHEBI:30616"/>
        <dbReference type="ChEBI" id="CHEBI:61977"/>
        <dbReference type="ChEBI" id="CHEBI:456216"/>
        <dbReference type="EC" id="2.7.11.1"/>
    </reaction>
</comment>
<keyword evidence="7" id="KW-0779">Telomere</keyword>
<reference evidence="15" key="3">
    <citation type="journal article" date="2010" name="Genome Res.">
        <title>Population genomic sequencing of Coccidioides fungi reveals recent hybridization and transposon control.</title>
        <authorList>
            <person name="Neafsey D.E."/>
            <person name="Barker B.M."/>
            <person name="Sharpton T.J."/>
            <person name="Stajich J.E."/>
            <person name="Park D.J."/>
            <person name="Whiston E."/>
            <person name="Hung C.-Y."/>
            <person name="McMahan C."/>
            <person name="White J."/>
            <person name="Sykes S."/>
            <person name="Heiman D."/>
            <person name="Young S."/>
            <person name="Zeng Q."/>
            <person name="Abouelleil A."/>
            <person name="Aftuck L."/>
            <person name="Bessette D."/>
            <person name="Brown A."/>
            <person name="FitzGerald M."/>
            <person name="Lui A."/>
            <person name="Macdonald J.P."/>
            <person name="Priest M."/>
            <person name="Orbach M.J."/>
            <person name="Galgiani J.N."/>
            <person name="Kirkland T.N."/>
            <person name="Cole G.T."/>
            <person name="Birren B.W."/>
            <person name="Henn M.R."/>
            <person name="Taylor J.W."/>
            <person name="Rounsley S.D."/>
        </authorList>
    </citation>
    <scope>NUCLEOTIDE SEQUENCE [LARGE SCALE GENOMIC DNA]</scope>
    <source>
        <strain evidence="15">RMSCC 3488</strain>
    </source>
</reference>
<evidence type="ECO:0000313" key="14">
    <source>
        <dbReference type="EMBL" id="KMM67714.1"/>
    </source>
</evidence>
<comment type="subunit">
    <text evidence="3">Component of the EKC/KEOPS complex composed of at least BUD32, CGI121, GON7, KAE1 and PCC1; the whole complex dimerizes.</text>
</comment>
<dbReference type="GO" id="GO:0000781">
    <property type="term" value="C:chromosome, telomeric region"/>
    <property type="evidence" value="ECO:0007669"/>
    <property type="project" value="UniProtKB-SubCell"/>
</dbReference>
<evidence type="ECO:0000256" key="12">
    <source>
        <dbReference type="SAM" id="MobiDB-lite"/>
    </source>
</evidence>
<proteinExistence type="predicted"/>
<dbReference type="Proteomes" id="UP000054567">
    <property type="component" value="Unassembled WGS sequence"/>
</dbReference>
<reference evidence="15" key="2">
    <citation type="journal article" date="2009" name="Genome Res.">
        <title>Comparative genomic analyses of the human fungal pathogens Coccidioides and their relatives.</title>
        <authorList>
            <person name="Sharpton T.J."/>
            <person name="Stajich J.E."/>
            <person name="Rounsley S.D."/>
            <person name="Gardner M.J."/>
            <person name="Wortman J.R."/>
            <person name="Jordar V.S."/>
            <person name="Maiti R."/>
            <person name="Kodira C.D."/>
            <person name="Neafsey D.E."/>
            <person name="Zeng Q."/>
            <person name="Hung C.-Y."/>
            <person name="McMahan C."/>
            <person name="Muszewska A."/>
            <person name="Grynberg M."/>
            <person name="Mandel M.A."/>
            <person name="Kellner E.M."/>
            <person name="Barker B.M."/>
            <person name="Galgiani J.N."/>
            <person name="Orbach M.J."/>
            <person name="Kirkland T.N."/>
            <person name="Cole G.T."/>
            <person name="Henn M.R."/>
            <person name="Birren B.W."/>
            <person name="Taylor J.W."/>
        </authorList>
    </citation>
    <scope>NUCLEOTIDE SEQUENCE [LARGE SCALE GENOMIC DNA]</scope>
    <source>
        <strain evidence="15">RMSCC 3488</strain>
    </source>
</reference>
<feature type="region of interest" description="Disordered" evidence="12">
    <location>
        <begin position="500"/>
        <end position="534"/>
    </location>
</feature>
<dbReference type="PROSITE" id="PS50011">
    <property type="entry name" value="PROTEIN_KINASE_DOM"/>
    <property type="match status" value="1"/>
</dbReference>
<dbReference type="Gene3D" id="1.10.510.10">
    <property type="entry name" value="Transferase(Phosphotransferase) domain 1"/>
    <property type="match status" value="1"/>
</dbReference>
<dbReference type="GO" id="GO:0005524">
    <property type="term" value="F:ATP binding"/>
    <property type="evidence" value="ECO:0007669"/>
    <property type="project" value="InterPro"/>
</dbReference>
<dbReference type="EC" id="2.7.11.1" evidence="4"/>
<evidence type="ECO:0000256" key="10">
    <source>
        <dbReference type="ARBA" id="ARBA00047899"/>
    </source>
</evidence>
<sequence>MASLSEDDHKVIKHCPLNDSLGRARELLQEVERSYALVSSVDGAEDGPEHDLQDVVLHLLATLMGTRAAYRMRSKVNSQSIASDLAGHFTRVQTGDFNYTEVSRVSPPPNIPPASEGTPIKHSSASQQGSEQSRRHVDPKVFDEIKDCIYRDAEGFFEKYFEGKDWGDRAQKAFDLVKNEYIDRRWSTLLNSPTQDDVVGWIFRLQDEFLPNEQRRYYTIKLPNELTGAESKRQTDLIVKRKTGEPEPSGVKHDWRDIDVIGELKASKVGVKSTLLQIARYVRDVFACQPTRRYVHAFTICGREMEAWVFDRLGCYSPGPFDIHNKPKRFVQVIAGYIMMNEDELGRDTFTERDGDRRFINIKQDGSEMAKRLQLKPDPLTHQRAIVCRGTACYLTKAPDSEDWNHVTKFSWTSDRRKPEANLLRLANQKGVEGIARLVSHCSVTSMEDMRSGLVFKKPYSFRGTSGVASSFLQSFSQSQPPSILSQSFGELRGLSIAQSTGERTSLRKRKSADVDIKPSKRSRRSNPLQNEVTYDVEDAQGASLLTPADGSYDNRILRCLVIYPAGRPIYKYESLPELLEALRDAIKAHRSLYSKGNILHRDISENNIIITDSKKTGHAGMLIDMDLAKELGSGRSGSRYRTGTMEFMAIEVLFNIDHTYRHDLESFFYIFIWQCGRRGWEFTGNLKRQPTHSQLTQWYTGSYTDIAIAKHGMVDTNVFELVLANEFPPEFECLKPLCRELRGILFPIRDNAIFAGTPKDPEILYGPIIKALTELSKQWEDELLRIVILLLGSFR</sequence>